<evidence type="ECO:0000313" key="2">
    <source>
        <dbReference type="EMBL" id="CAL1290389.1"/>
    </source>
</evidence>
<accession>A0AAV2B4N3</accession>
<reference evidence="2 3" key="1">
    <citation type="submission" date="2024-04" db="EMBL/GenBank/DDBJ databases">
        <authorList>
            <person name="Rising A."/>
            <person name="Reimegard J."/>
            <person name="Sonavane S."/>
            <person name="Akerstrom W."/>
            <person name="Nylinder S."/>
            <person name="Hedman E."/>
            <person name="Kallberg Y."/>
        </authorList>
    </citation>
    <scope>NUCLEOTIDE SEQUENCE [LARGE SCALE GENOMIC DNA]</scope>
</reference>
<keyword evidence="1" id="KW-0812">Transmembrane</keyword>
<dbReference type="Proteomes" id="UP001497382">
    <property type="component" value="Unassembled WGS sequence"/>
</dbReference>
<evidence type="ECO:0000256" key="1">
    <source>
        <dbReference type="SAM" id="Phobius"/>
    </source>
</evidence>
<feature type="transmembrane region" description="Helical" evidence="1">
    <location>
        <begin position="21"/>
        <end position="47"/>
    </location>
</feature>
<keyword evidence="3" id="KW-1185">Reference proteome</keyword>
<keyword evidence="1" id="KW-1133">Transmembrane helix</keyword>
<feature type="transmembrane region" description="Helical" evidence="1">
    <location>
        <begin position="53"/>
        <end position="71"/>
    </location>
</feature>
<proteinExistence type="predicted"/>
<name>A0AAV2B4N3_9ARAC</name>
<dbReference type="AlphaFoldDB" id="A0AAV2B4N3"/>
<protein>
    <submittedName>
        <fullName evidence="2">Uncharacterized protein</fullName>
    </submittedName>
</protein>
<comment type="caution">
    <text evidence="2">The sequence shown here is derived from an EMBL/GenBank/DDBJ whole genome shotgun (WGS) entry which is preliminary data.</text>
</comment>
<evidence type="ECO:0000313" key="3">
    <source>
        <dbReference type="Proteomes" id="UP001497382"/>
    </source>
</evidence>
<gene>
    <name evidence="2" type="ORF">LARSCL_LOCUS16455</name>
</gene>
<organism evidence="2 3">
    <name type="scientific">Larinioides sclopetarius</name>
    <dbReference type="NCBI Taxonomy" id="280406"/>
    <lineage>
        <taxon>Eukaryota</taxon>
        <taxon>Metazoa</taxon>
        <taxon>Ecdysozoa</taxon>
        <taxon>Arthropoda</taxon>
        <taxon>Chelicerata</taxon>
        <taxon>Arachnida</taxon>
        <taxon>Araneae</taxon>
        <taxon>Araneomorphae</taxon>
        <taxon>Entelegynae</taxon>
        <taxon>Araneoidea</taxon>
        <taxon>Araneidae</taxon>
        <taxon>Larinioides</taxon>
    </lineage>
</organism>
<sequence>MSAVPKDFKITPPKVKPQRGTGLVLLVLRTLVCILGPSIIPLTVYFLEGCTNLFFWTLGFGSVISAILLTFDHGNVKDLMQYLKISCCEVICRRKRLHLPFHYTNLSPIKQSSAAKNSCPLRSQTLDEVDLPQSTTAPTIIEIPVDRPSSSSSSGELNRKVSQKFPNLTPTKRRMISAALLSLSPLKNRMDASAKRSPFSKRRLKFPGFVSPRHLKNVPHLSTIFESPYAGNLQPRRLSCFSS</sequence>
<dbReference type="EMBL" id="CAXIEN010000263">
    <property type="protein sequence ID" value="CAL1290389.1"/>
    <property type="molecule type" value="Genomic_DNA"/>
</dbReference>
<keyword evidence="1" id="KW-0472">Membrane</keyword>